<dbReference type="EMBL" id="CAESAN010000085">
    <property type="protein sequence ID" value="CAB4345242.1"/>
    <property type="molecule type" value="Genomic_DNA"/>
</dbReference>
<feature type="transmembrane region" description="Helical" evidence="7">
    <location>
        <begin position="292"/>
        <end position="313"/>
    </location>
</feature>
<evidence type="ECO:0000313" key="8">
    <source>
        <dbReference type="EMBL" id="CAB4345242.1"/>
    </source>
</evidence>
<dbReference type="Pfam" id="PF00953">
    <property type="entry name" value="Glycos_transf_4"/>
    <property type="match status" value="1"/>
</dbReference>
<evidence type="ECO:0000256" key="7">
    <source>
        <dbReference type="SAM" id="Phobius"/>
    </source>
</evidence>
<dbReference type="InterPro" id="IPR000715">
    <property type="entry name" value="Glycosyl_transferase_4"/>
</dbReference>
<evidence type="ECO:0000256" key="6">
    <source>
        <dbReference type="ARBA" id="ARBA00023136"/>
    </source>
</evidence>
<keyword evidence="2" id="KW-1003">Cell membrane</keyword>
<comment type="subcellular location">
    <subcellularLocation>
        <location evidence="1">Cell membrane</location>
        <topology evidence="1">Multi-pass membrane protein</topology>
    </subcellularLocation>
</comment>
<keyword evidence="4 7" id="KW-0812">Transmembrane</keyword>
<feature type="transmembrane region" description="Helical" evidence="7">
    <location>
        <begin position="49"/>
        <end position="67"/>
    </location>
</feature>
<dbReference type="InterPro" id="IPR018480">
    <property type="entry name" value="PNAcMuramoyl-5peptid_Trfase_CS"/>
</dbReference>
<feature type="transmembrane region" description="Helical" evidence="7">
    <location>
        <begin position="162"/>
        <end position="180"/>
    </location>
</feature>
<protein>
    <submittedName>
        <fullName evidence="8">Unannotated protein</fullName>
    </submittedName>
</protein>
<dbReference type="GO" id="GO:0005886">
    <property type="term" value="C:plasma membrane"/>
    <property type="evidence" value="ECO:0007669"/>
    <property type="project" value="UniProtKB-SubCell"/>
</dbReference>
<feature type="transmembrane region" description="Helical" evidence="7">
    <location>
        <begin position="109"/>
        <end position="129"/>
    </location>
</feature>
<sequence>MTESDAILAFALAFVVAVALTPLTARLGLKVGAVDQPRERGLSENPTPLLGGLAILAAVLVASLVFLDGSGADSEKVRGILAGGIVVTIVGALDDRFDLPALVKFIGQIVAATIPVLAGVEVTNITLPFVGAVDLGAAGAPLTVIGIAFVINVVNFSDGIDGLAAGVCAISAIAFSILAFDLGRGSAAVLAAIVAGAAAGFLVFNFHPAKVFMGDAGSNLLGLLLGCVAVEGAVKTQVVLALVFPLLVLAVPFLDTTFVVLKRLKYGRPVYEADQSHFHHRMNRIGFSQRKTVLYLYAWTLLVAAFAVSLRFIPYSDGAGNLNLGWSLVVAAAALIVLLASIYLVYVLEILKFRRLRERRLRRSDPALTEDQLARDIVTKVETGQFDVVSAEDLEAAQREP</sequence>
<dbReference type="CDD" id="cd06853">
    <property type="entry name" value="GT_WecA_like"/>
    <property type="match status" value="1"/>
</dbReference>
<dbReference type="GO" id="GO:0044038">
    <property type="term" value="P:cell wall macromolecule biosynthetic process"/>
    <property type="evidence" value="ECO:0007669"/>
    <property type="project" value="TreeGrafter"/>
</dbReference>
<gene>
    <name evidence="8" type="ORF">UFOPK3547_01063</name>
</gene>
<dbReference type="PANTHER" id="PTHR22926">
    <property type="entry name" value="PHOSPHO-N-ACETYLMURAMOYL-PENTAPEPTIDE-TRANSFERASE"/>
    <property type="match status" value="1"/>
</dbReference>
<keyword evidence="5 7" id="KW-1133">Transmembrane helix</keyword>
<dbReference type="AlphaFoldDB" id="A0A6J5ZV66"/>
<feature type="transmembrane region" description="Helical" evidence="7">
    <location>
        <begin position="6"/>
        <end position="29"/>
    </location>
</feature>
<evidence type="ECO:0000256" key="4">
    <source>
        <dbReference type="ARBA" id="ARBA00022692"/>
    </source>
</evidence>
<feature type="transmembrane region" description="Helical" evidence="7">
    <location>
        <begin position="240"/>
        <end position="261"/>
    </location>
</feature>
<proteinExistence type="predicted"/>
<dbReference type="PROSITE" id="PS01348">
    <property type="entry name" value="MRAY_2"/>
    <property type="match status" value="1"/>
</dbReference>
<evidence type="ECO:0000256" key="3">
    <source>
        <dbReference type="ARBA" id="ARBA00022679"/>
    </source>
</evidence>
<feature type="transmembrane region" description="Helical" evidence="7">
    <location>
        <begin position="79"/>
        <end position="97"/>
    </location>
</feature>
<dbReference type="GO" id="GO:0016780">
    <property type="term" value="F:phosphotransferase activity, for other substituted phosphate groups"/>
    <property type="evidence" value="ECO:0007669"/>
    <property type="project" value="InterPro"/>
</dbReference>
<feature type="transmembrane region" description="Helical" evidence="7">
    <location>
        <begin position="186"/>
        <end position="204"/>
    </location>
</feature>
<keyword evidence="3" id="KW-0808">Transferase</keyword>
<feature type="transmembrane region" description="Helical" evidence="7">
    <location>
        <begin position="325"/>
        <end position="351"/>
    </location>
</feature>
<name>A0A6J5ZV66_9ZZZZ</name>
<feature type="transmembrane region" description="Helical" evidence="7">
    <location>
        <begin position="135"/>
        <end position="155"/>
    </location>
</feature>
<reference evidence="8" key="1">
    <citation type="submission" date="2020-05" db="EMBL/GenBank/DDBJ databases">
        <authorList>
            <person name="Chiriac C."/>
            <person name="Salcher M."/>
            <person name="Ghai R."/>
            <person name="Kavagutti S V."/>
        </authorList>
    </citation>
    <scope>NUCLEOTIDE SEQUENCE</scope>
</reference>
<accession>A0A6J5ZV66</accession>
<evidence type="ECO:0000256" key="1">
    <source>
        <dbReference type="ARBA" id="ARBA00004651"/>
    </source>
</evidence>
<evidence type="ECO:0000256" key="5">
    <source>
        <dbReference type="ARBA" id="ARBA00022989"/>
    </source>
</evidence>
<dbReference type="GO" id="GO:0071555">
    <property type="term" value="P:cell wall organization"/>
    <property type="evidence" value="ECO:0007669"/>
    <property type="project" value="TreeGrafter"/>
</dbReference>
<dbReference type="PANTHER" id="PTHR22926:SF3">
    <property type="entry name" value="UNDECAPRENYL-PHOSPHATE ALPHA-N-ACETYLGLUCOSAMINYL 1-PHOSPHATE TRANSFERASE"/>
    <property type="match status" value="1"/>
</dbReference>
<evidence type="ECO:0000256" key="2">
    <source>
        <dbReference type="ARBA" id="ARBA00022475"/>
    </source>
</evidence>
<keyword evidence="6 7" id="KW-0472">Membrane</keyword>
<dbReference type="GO" id="GO:0009103">
    <property type="term" value="P:lipopolysaccharide biosynthetic process"/>
    <property type="evidence" value="ECO:0007669"/>
    <property type="project" value="TreeGrafter"/>
</dbReference>
<organism evidence="8">
    <name type="scientific">freshwater metagenome</name>
    <dbReference type="NCBI Taxonomy" id="449393"/>
    <lineage>
        <taxon>unclassified sequences</taxon>
        <taxon>metagenomes</taxon>
        <taxon>ecological metagenomes</taxon>
    </lineage>
</organism>